<protein>
    <submittedName>
        <fullName evidence="2">TIGR03620 family F420-dependent LLM class oxidoreductase</fullName>
    </submittedName>
</protein>
<dbReference type="PANTHER" id="PTHR30137:SF18">
    <property type="entry name" value="CONSERVED PROTEIN"/>
    <property type="match status" value="1"/>
</dbReference>
<dbReference type="GO" id="GO:0005829">
    <property type="term" value="C:cytosol"/>
    <property type="evidence" value="ECO:0007669"/>
    <property type="project" value="TreeGrafter"/>
</dbReference>
<dbReference type="RefSeq" id="WP_270045396.1">
    <property type="nucleotide sequence ID" value="NZ_JAPDOD010000059.1"/>
</dbReference>
<dbReference type="EMBL" id="JAPDOD010000059">
    <property type="protein sequence ID" value="MDA0166135.1"/>
    <property type="molecule type" value="Genomic_DNA"/>
</dbReference>
<name>A0A9X3N0F9_9ACTN</name>
<keyword evidence="3" id="KW-1185">Reference proteome</keyword>
<dbReference type="PANTHER" id="PTHR30137">
    <property type="entry name" value="LUCIFERASE-LIKE MONOOXYGENASE"/>
    <property type="match status" value="1"/>
</dbReference>
<evidence type="ECO:0000259" key="1">
    <source>
        <dbReference type="Pfam" id="PF00296"/>
    </source>
</evidence>
<proteinExistence type="predicted"/>
<evidence type="ECO:0000313" key="3">
    <source>
        <dbReference type="Proteomes" id="UP001149140"/>
    </source>
</evidence>
<comment type="caution">
    <text evidence="2">The sequence shown here is derived from an EMBL/GenBank/DDBJ whole genome shotgun (WGS) entry which is preliminary data.</text>
</comment>
<dbReference type="InterPro" id="IPR019922">
    <property type="entry name" value="Lucif-like_OxRdatse_MSMEG_4141"/>
</dbReference>
<feature type="domain" description="Luciferase-like" evidence="1">
    <location>
        <begin position="22"/>
        <end position="250"/>
    </location>
</feature>
<dbReference type="InterPro" id="IPR036661">
    <property type="entry name" value="Luciferase-like_sf"/>
</dbReference>
<dbReference type="InterPro" id="IPR011251">
    <property type="entry name" value="Luciferase-like_dom"/>
</dbReference>
<sequence>MELGRIGIWHSRRKGDPRVIVPAVEQLGYGAFWLGGSPSVEQARAYVEAGERIPVITGILNVWQHDPADVARDHAKLTSDHPDRFLLGIGIGHPEATSDYKRPLKTTREFFDGLDAAETPVPKDQRLAAALGPRMLDLAAERSLGTHPYFIDAQHTRFARERMGADALVAPEVAVVVEEDPETAREIARAYAASYLQLSNYTGNLRKFGYTERDLENGGSDRLIDAVIPHGSPEQIADAVRTHLEAGADHVCLQPLGHGDEPLEDFAALAKALL</sequence>
<dbReference type="GO" id="GO:0016705">
    <property type="term" value="F:oxidoreductase activity, acting on paired donors, with incorporation or reduction of molecular oxygen"/>
    <property type="evidence" value="ECO:0007669"/>
    <property type="project" value="InterPro"/>
</dbReference>
<dbReference type="Gene3D" id="3.20.20.30">
    <property type="entry name" value="Luciferase-like domain"/>
    <property type="match status" value="1"/>
</dbReference>
<dbReference type="SUPFAM" id="SSF51679">
    <property type="entry name" value="Bacterial luciferase-like"/>
    <property type="match status" value="1"/>
</dbReference>
<dbReference type="InterPro" id="IPR050766">
    <property type="entry name" value="Bact_Lucif_Oxidored"/>
</dbReference>
<dbReference type="Pfam" id="PF00296">
    <property type="entry name" value="Bac_luciferase"/>
    <property type="match status" value="1"/>
</dbReference>
<organism evidence="2 3">
    <name type="scientific">Solirubrobacter ginsenosidimutans</name>
    <dbReference type="NCBI Taxonomy" id="490573"/>
    <lineage>
        <taxon>Bacteria</taxon>
        <taxon>Bacillati</taxon>
        <taxon>Actinomycetota</taxon>
        <taxon>Thermoleophilia</taxon>
        <taxon>Solirubrobacterales</taxon>
        <taxon>Solirubrobacteraceae</taxon>
        <taxon>Solirubrobacter</taxon>
    </lineage>
</organism>
<dbReference type="AlphaFoldDB" id="A0A9X3N0F9"/>
<dbReference type="Proteomes" id="UP001149140">
    <property type="component" value="Unassembled WGS sequence"/>
</dbReference>
<reference evidence="2" key="1">
    <citation type="submission" date="2022-10" db="EMBL/GenBank/DDBJ databases">
        <title>The WGS of Solirubrobacter ginsenosidimutans DSM 21036.</title>
        <authorList>
            <person name="Jiang Z."/>
        </authorList>
    </citation>
    <scope>NUCLEOTIDE SEQUENCE</scope>
    <source>
        <strain evidence="2">DSM 21036</strain>
    </source>
</reference>
<dbReference type="NCBIfam" id="TIGR03620">
    <property type="entry name" value="F420_MSMEG_4141"/>
    <property type="match status" value="1"/>
</dbReference>
<gene>
    <name evidence="2" type="ORF">OM076_38075</name>
</gene>
<evidence type="ECO:0000313" key="2">
    <source>
        <dbReference type="EMBL" id="MDA0166135.1"/>
    </source>
</evidence>
<accession>A0A9X3N0F9</accession>